<accession>A0A0E9RSI3</accession>
<dbReference type="EMBL" id="GBXM01077197">
    <property type="protein sequence ID" value="JAH31380.1"/>
    <property type="molecule type" value="Transcribed_RNA"/>
</dbReference>
<name>A0A0E9RSI3_ANGAN</name>
<reference evidence="1" key="1">
    <citation type="submission" date="2014-11" db="EMBL/GenBank/DDBJ databases">
        <authorList>
            <person name="Amaro Gonzalez C."/>
        </authorList>
    </citation>
    <scope>NUCLEOTIDE SEQUENCE</scope>
</reference>
<reference evidence="1" key="2">
    <citation type="journal article" date="2015" name="Fish Shellfish Immunol.">
        <title>Early steps in the European eel (Anguilla anguilla)-Vibrio vulnificus interaction in the gills: Role of the RtxA13 toxin.</title>
        <authorList>
            <person name="Callol A."/>
            <person name="Pajuelo D."/>
            <person name="Ebbesson L."/>
            <person name="Teles M."/>
            <person name="MacKenzie S."/>
            <person name="Amaro C."/>
        </authorList>
    </citation>
    <scope>NUCLEOTIDE SEQUENCE</scope>
</reference>
<evidence type="ECO:0000313" key="1">
    <source>
        <dbReference type="EMBL" id="JAH31380.1"/>
    </source>
</evidence>
<sequence>MFCKNNIFFLNYTKKVICLLFHG</sequence>
<proteinExistence type="predicted"/>
<dbReference type="AlphaFoldDB" id="A0A0E9RSI3"/>
<organism evidence="1">
    <name type="scientific">Anguilla anguilla</name>
    <name type="common">European freshwater eel</name>
    <name type="synonym">Muraena anguilla</name>
    <dbReference type="NCBI Taxonomy" id="7936"/>
    <lineage>
        <taxon>Eukaryota</taxon>
        <taxon>Metazoa</taxon>
        <taxon>Chordata</taxon>
        <taxon>Craniata</taxon>
        <taxon>Vertebrata</taxon>
        <taxon>Euteleostomi</taxon>
        <taxon>Actinopterygii</taxon>
        <taxon>Neopterygii</taxon>
        <taxon>Teleostei</taxon>
        <taxon>Anguilliformes</taxon>
        <taxon>Anguillidae</taxon>
        <taxon>Anguilla</taxon>
    </lineage>
</organism>
<protein>
    <submittedName>
        <fullName evidence="1">Uncharacterized protein</fullName>
    </submittedName>
</protein>